<dbReference type="EMBL" id="JAAROL010000008">
    <property type="protein sequence ID" value="MBC1333312.1"/>
    <property type="molecule type" value="Genomic_DNA"/>
</dbReference>
<evidence type="ECO:0000313" key="8">
    <source>
        <dbReference type="EMBL" id="MBC1565732.1"/>
    </source>
</evidence>
<evidence type="ECO:0000313" key="18">
    <source>
        <dbReference type="Proteomes" id="UP000529446"/>
    </source>
</evidence>
<gene>
    <name evidence="3" type="ORF">EP57_16320</name>
    <name evidence="4" type="ORF">HB759_15305</name>
    <name evidence="6" type="ORF">HB836_12310</name>
    <name evidence="5" type="ORF">HB847_14825</name>
    <name evidence="9" type="ORF">HB904_07035</name>
    <name evidence="8" type="ORF">HB907_09955</name>
    <name evidence="10" type="ORF">HCB06_02885</name>
    <name evidence="13" type="ORF">HCB25_12255</name>
    <name evidence="11" type="ORF">HCB27_17025</name>
    <name evidence="12" type="ORF">HCB35_06970</name>
    <name evidence="14" type="ORF">HCB69_13345</name>
    <name evidence="15" type="ORF">HCC36_04320</name>
    <name evidence="7" type="ORF">HCI99_15200</name>
    <name evidence="16" type="ORF">HCJ81_08080</name>
</gene>
<dbReference type="PANTHER" id="PTHR34477:SF1">
    <property type="entry name" value="UPF0213 PROTEIN YHBQ"/>
    <property type="match status" value="1"/>
</dbReference>
<dbReference type="Proteomes" id="UP000533953">
    <property type="component" value="Unassembled WGS sequence"/>
</dbReference>
<dbReference type="Proteomes" id="UP000029844">
    <property type="component" value="Unassembled WGS sequence"/>
</dbReference>
<dbReference type="Proteomes" id="UP000585696">
    <property type="component" value="Unassembled WGS sequence"/>
</dbReference>
<evidence type="ECO:0000313" key="26">
    <source>
        <dbReference type="Proteomes" id="UP000565628"/>
    </source>
</evidence>
<evidence type="ECO:0000313" key="22">
    <source>
        <dbReference type="Proteomes" id="UP000543005"/>
    </source>
</evidence>
<evidence type="ECO:0000313" key="17">
    <source>
        <dbReference type="Proteomes" id="UP000029844"/>
    </source>
</evidence>
<dbReference type="EMBL" id="JAARZS010000041">
    <property type="protein sequence ID" value="MBC2285367.1"/>
    <property type="molecule type" value="Genomic_DNA"/>
</dbReference>
<dbReference type="GeneID" id="58718896"/>
<dbReference type="InterPro" id="IPR050190">
    <property type="entry name" value="UPF0213_domain"/>
</dbReference>
<dbReference type="EMBL" id="JAARYY010000007">
    <property type="protein sequence ID" value="MBC2244844.1"/>
    <property type="molecule type" value="Genomic_DNA"/>
</dbReference>
<evidence type="ECO:0000313" key="6">
    <source>
        <dbReference type="EMBL" id="MBC1402366.1"/>
    </source>
</evidence>
<evidence type="ECO:0000313" key="27">
    <source>
        <dbReference type="Proteomes" id="UP000574104"/>
    </source>
</evidence>
<dbReference type="Gene3D" id="3.40.1440.10">
    <property type="entry name" value="GIY-YIG endonuclease"/>
    <property type="match status" value="1"/>
</dbReference>
<dbReference type="SUPFAM" id="SSF82771">
    <property type="entry name" value="GIY-YIG endonuclease"/>
    <property type="match status" value="1"/>
</dbReference>
<evidence type="ECO:0000313" key="11">
    <source>
        <dbReference type="EMBL" id="MBC2178334.1"/>
    </source>
</evidence>
<evidence type="ECO:0000313" key="23">
    <source>
        <dbReference type="Proteomes" id="UP000544413"/>
    </source>
</evidence>
<dbReference type="Proteomes" id="UP000532866">
    <property type="component" value="Unassembled WGS sequence"/>
</dbReference>
<dbReference type="Proteomes" id="UP000544413">
    <property type="component" value="Unassembled WGS sequence"/>
</dbReference>
<evidence type="ECO:0000256" key="1">
    <source>
        <dbReference type="ARBA" id="ARBA00007435"/>
    </source>
</evidence>
<feature type="domain" description="GIY-YIG" evidence="2">
    <location>
        <begin position="5"/>
        <end position="80"/>
    </location>
</feature>
<accession>A0A099VZK2</accession>
<dbReference type="AlphaFoldDB" id="A0A099VZK2"/>
<dbReference type="Proteomes" id="UP000543005">
    <property type="component" value="Unassembled WGS sequence"/>
</dbReference>
<dbReference type="EMBL" id="JAASTX010000027">
    <property type="protein sequence ID" value="MBC1493166.1"/>
    <property type="molecule type" value="Genomic_DNA"/>
</dbReference>
<evidence type="ECO:0000313" key="21">
    <source>
        <dbReference type="Proteomes" id="UP000541735"/>
    </source>
</evidence>
<evidence type="ECO:0000313" key="28">
    <source>
        <dbReference type="Proteomes" id="UP000585696"/>
    </source>
</evidence>
<dbReference type="Proteomes" id="UP000574104">
    <property type="component" value="Unassembled WGS sequence"/>
</dbReference>
<dbReference type="EMBL" id="JNFA01000031">
    <property type="protein sequence ID" value="KGL37593.1"/>
    <property type="molecule type" value="Genomic_DNA"/>
</dbReference>
<protein>
    <submittedName>
        <fullName evidence="4">GIY-YIG nuclease family protein</fullName>
    </submittedName>
</protein>
<evidence type="ECO:0000313" key="12">
    <source>
        <dbReference type="EMBL" id="MBC2240212.1"/>
    </source>
</evidence>
<dbReference type="Pfam" id="PF01541">
    <property type="entry name" value="GIY-YIG"/>
    <property type="match status" value="1"/>
</dbReference>
<organism evidence="3 17">
    <name type="scientific">Listeria booriae</name>
    <dbReference type="NCBI Taxonomy" id="1552123"/>
    <lineage>
        <taxon>Bacteria</taxon>
        <taxon>Bacillati</taxon>
        <taxon>Bacillota</taxon>
        <taxon>Bacilli</taxon>
        <taxon>Bacillales</taxon>
        <taxon>Listeriaceae</taxon>
        <taxon>Listeria</taxon>
    </lineage>
</organism>
<dbReference type="Proteomes" id="UP000586951">
    <property type="component" value="Unassembled WGS sequence"/>
</dbReference>
<dbReference type="EMBL" id="JAARZT010000006">
    <property type="protein sequence ID" value="MBC2292448.1"/>
    <property type="molecule type" value="Genomic_DNA"/>
</dbReference>
<evidence type="ECO:0000313" key="25">
    <source>
        <dbReference type="Proteomes" id="UP000553016"/>
    </source>
</evidence>
<dbReference type="EMBL" id="JAARYD010000013">
    <property type="protein sequence ID" value="MBC2178334.1"/>
    <property type="molecule type" value="Genomic_DNA"/>
</dbReference>
<evidence type="ECO:0000313" key="9">
    <source>
        <dbReference type="EMBL" id="MBC1615934.1"/>
    </source>
</evidence>
<dbReference type="Proteomes" id="UP000529446">
    <property type="component" value="Unassembled WGS sequence"/>
</dbReference>
<dbReference type="OrthoDB" id="9807770at2"/>
<evidence type="ECO:0000313" key="5">
    <source>
        <dbReference type="EMBL" id="MBC1373626.1"/>
    </source>
</evidence>
<evidence type="ECO:0000313" key="30">
    <source>
        <dbReference type="Proteomes" id="UP000591929"/>
    </source>
</evidence>
<comment type="similarity">
    <text evidence="1">Belongs to the UPF0213 family.</text>
</comment>
<dbReference type="EMBL" id="JAARPL010000013">
    <property type="protein sequence ID" value="MBC1373626.1"/>
    <property type="molecule type" value="Genomic_DNA"/>
</dbReference>
<evidence type="ECO:0000313" key="10">
    <source>
        <dbReference type="EMBL" id="MBC2115556.1"/>
    </source>
</evidence>
<dbReference type="EMBL" id="JAARRU010000003">
    <property type="protein sequence ID" value="MBC1565732.1"/>
    <property type="molecule type" value="Genomic_DNA"/>
</dbReference>
<dbReference type="RefSeq" id="WP_036088351.1">
    <property type="nucleotide sequence ID" value="NZ_CBCSHQ010000009.1"/>
</dbReference>
<dbReference type="Proteomes" id="UP000565628">
    <property type="component" value="Unassembled WGS sequence"/>
</dbReference>
<evidence type="ECO:0000313" key="16">
    <source>
        <dbReference type="EMBL" id="MBC2310844.1"/>
    </source>
</evidence>
<name>A0A099VZK2_9LIST</name>
<comment type="caution">
    <text evidence="3">The sequence shown here is derived from an EMBL/GenBank/DDBJ whole genome shotgun (WGS) entry which is preliminary data.</text>
</comment>
<dbReference type="Proteomes" id="UP000553016">
    <property type="component" value="Unassembled WGS sequence"/>
</dbReference>
<evidence type="ECO:0000313" key="7">
    <source>
        <dbReference type="EMBL" id="MBC1493166.1"/>
    </source>
</evidence>
<dbReference type="EMBL" id="JAARXI010000001">
    <property type="protein sequence ID" value="MBC2115556.1"/>
    <property type="molecule type" value="Genomic_DNA"/>
</dbReference>
<proteinExistence type="inferred from homology"/>
<evidence type="ECO:0000313" key="19">
    <source>
        <dbReference type="Proteomes" id="UP000532866"/>
    </source>
</evidence>
<evidence type="ECO:0000313" key="14">
    <source>
        <dbReference type="EMBL" id="MBC2285367.1"/>
    </source>
</evidence>
<keyword evidence="17" id="KW-1185">Reference proteome</keyword>
<dbReference type="PROSITE" id="PS50164">
    <property type="entry name" value="GIY_YIG"/>
    <property type="match status" value="1"/>
</dbReference>
<dbReference type="PANTHER" id="PTHR34477">
    <property type="entry name" value="UPF0213 PROTEIN YHBQ"/>
    <property type="match status" value="1"/>
</dbReference>
<dbReference type="Proteomes" id="UP000541735">
    <property type="component" value="Unassembled WGS sequence"/>
</dbReference>
<dbReference type="EMBL" id="JAASWV010000009">
    <property type="protein sequence ID" value="MBC2310844.1"/>
    <property type="molecule type" value="Genomic_DNA"/>
</dbReference>
<dbReference type="Proteomes" id="UP000591929">
    <property type="component" value="Unassembled WGS sequence"/>
</dbReference>
<reference evidence="3 17" key="1">
    <citation type="submission" date="2014-05" db="EMBL/GenBank/DDBJ databases">
        <title>Novel Listeriaceae from food processing environments.</title>
        <authorList>
            <person name="den Bakker H.C."/>
        </authorList>
    </citation>
    <scope>NUCLEOTIDE SEQUENCE [LARGE SCALE GENOMIC DNA]</scope>
    <source>
        <strain evidence="3 17">FSL A5-0281</strain>
    </source>
</reference>
<evidence type="ECO:0000313" key="4">
    <source>
        <dbReference type="EMBL" id="MBC1333312.1"/>
    </source>
</evidence>
<dbReference type="CDD" id="cd10456">
    <property type="entry name" value="GIY-YIG_UPF0213"/>
    <property type="match status" value="1"/>
</dbReference>
<dbReference type="eggNOG" id="COG2827">
    <property type="taxonomic scope" value="Bacteria"/>
</dbReference>
<evidence type="ECO:0000313" key="15">
    <source>
        <dbReference type="EMBL" id="MBC2292448.1"/>
    </source>
</evidence>
<dbReference type="InterPro" id="IPR000305">
    <property type="entry name" value="GIY-YIG_endonuc"/>
</dbReference>
<evidence type="ECO:0000259" key="2">
    <source>
        <dbReference type="PROSITE" id="PS50164"/>
    </source>
</evidence>
<sequence>MAKSDAHYFYVLQCKDGSYYGGYTTDVARREAEHNAGIRCKYTRNRRPVHVIHSECFATRSEATKAEAAFKKLPRAKKDSYLQENKE</sequence>
<dbReference type="InterPro" id="IPR035901">
    <property type="entry name" value="GIY-YIG_endonuc_sf"/>
</dbReference>
<dbReference type="EMBL" id="JAARSH010000004">
    <property type="protein sequence ID" value="MBC1615934.1"/>
    <property type="molecule type" value="Genomic_DNA"/>
</dbReference>
<dbReference type="STRING" id="1552123.EP57_16320"/>
<evidence type="ECO:0000313" key="24">
    <source>
        <dbReference type="Proteomes" id="UP000550367"/>
    </source>
</evidence>
<evidence type="ECO:0000313" key="3">
    <source>
        <dbReference type="EMBL" id="KGL37593.1"/>
    </source>
</evidence>
<dbReference type="Proteomes" id="UP000550367">
    <property type="component" value="Unassembled WGS sequence"/>
</dbReference>
<evidence type="ECO:0000313" key="13">
    <source>
        <dbReference type="EMBL" id="MBC2244844.1"/>
    </source>
</evidence>
<dbReference type="EMBL" id="JAARPT010000007">
    <property type="protein sequence ID" value="MBC1402366.1"/>
    <property type="molecule type" value="Genomic_DNA"/>
</dbReference>
<reference evidence="18 19" key="2">
    <citation type="submission" date="2020-03" db="EMBL/GenBank/DDBJ databases">
        <title>Soil Listeria distribution.</title>
        <authorList>
            <person name="Liao J."/>
            <person name="Wiedmann M."/>
        </authorList>
    </citation>
    <scope>NUCLEOTIDE SEQUENCE [LARGE SCALE GENOMIC DNA]</scope>
    <source>
        <strain evidence="16 26">FSL L7-0039</strain>
        <strain evidence="15 22">FSL L7-0051</strain>
        <strain evidence="14 28">FSL L7-0054</strain>
        <strain evidence="12 25">FSL L7-0149</strain>
        <strain evidence="13 24">FSL L7-0153</strain>
        <strain evidence="11 21">FSL L7-0259</strain>
        <strain evidence="10 18">FSL L7-0360</strain>
        <strain evidence="9 27">FSL L7-1299</strain>
        <strain evidence="8 29">FSL L7-1427</strain>
        <strain evidence="7 20">FSL L7-1547</strain>
        <strain evidence="6 23">FSL L7-1658</strain>
        <strain evidence="5 30">FSL L7-1681</strain>
        <strain evidence="4 19">FSL L7-1833</strain>
    </source>
</reference>
<evidence type="ECO:0000313" key="20">
    <source>
        <dbReference type="Proteomes" id="UP000533953"/>
    </source>
</evidence>
<dbReference type="EMBL" id="JAARZA010000002">
    <property type="protein sequence ID" value="MBC2240212.1"/>
    <property type="molecule type" value="Genomic_DNA"/>
</dbReference>
<evidence type="ECO:0000313" key="29">
    <source>
        <dbReference type="Proteomes" id="UP000586951"/>
    </source>
</evidence>